<proteinExistence type="predicted"/>
<evidence type="ECO:0000256" key="2">
    <source>
        <dbReference type="SAM" id="SignalP"/>
    </source>
</evidence>
<evidence type="ECO:0000256" key="1">
    <source>
        <dbReference type="SAM" id="MobiDB-lite"/>
    </source>
</evidence>
<sequence length="102" mass="10834">MRRRILLLAALAPLPALAQSQVGAAPPIDPPPRPGTAPMPDRRFPSAEQAAQPETRLIPAVPGTRSPTRGSSFADRDANPERMSNTQALRPEPGVSLTAPLR</sequence>
<comment type="caution">
    <text evidence="3">The sequence shown here is derived from an EMBL/GenBank/DDBJ whole genome shotgun (WGS) entry which is preliminary data.</text>
</comment>
<keyword evidence="2" id="KW-0732">Signal</keyword>
<feature type="signal peptide" evidence="2">
    <location>
        <begin position="1"/>
        <end position="18"/>
    </location>
</feature>
<feature type="compositionally biased region" description="Pro residues" evidence="1">
    <location>
        <begin position="27"/>
        <end position="37"/>
    </location>
</feature>
<keyword evidence="4" id="KW-1185">Reference proteome</keyword>
<organism evidence="3 4">
    <name type="scientific">Sabulicella glaciei</name>
    <dbReference type="NCBI Taxonomy" id="2984948"/>
    <lineage>
        <taxon>Bacteria</taxon>
        <taxon>Pseudomonadati</taxon>
        <taxon>Pseudomonadota</taxon>
        <taxon>Alphaproteobacteria</taxon>
        <taxon>Acetobacterales</taxon>
        <taxon>Acetobacteraceae</taxon>
        <taxon>Sabulicella</taxon>
    </lineage>
</organism>
<dbReference type="Proteomes" id="UP001526430">
    <property type="component" value="Unassembled WGS sequence"/>
</dbReference>
<gene>
    <name evidence="3" type="ORF">OF850_13670</name>
</gene>
<feature type="region of interest" description="Disordered" evidence="1">
    <location>
        <begin position="16"/>
        <end position="102"/>
    </location>
</feature>
<dbReference type="RefSeq" id="WP_301590766.1">
    <property type="nucleotide sequence ID" value="NZ_JAPFQI010000010.1"/>
</dbReference>
<accession>A0ABT3NYN8</accession>
<evidence type="ECO:0000313" key="3">
    <source>
        <dbReference type="EMBL" id="MCW8086679.1"/>
    </source>
</evidence>
<reference evidence="3 4" key="1">
    <citation type="submission" date="2022-10" db="EMBL/GenBank/DDBJ databases">
        <title>Roseococcus glaciei nov., sp. nov., isolated from glacier.</title>
        <authorList>
            <person name="Liu Q."/>
            <person name="Xin Y.-H."/>
        </authorList>
    </citation>
    <scope>NUCLEOTIDE SEQUENCE [LARGE SCALE GENOMIC DNA]</scope>
    <source>
        <strain evidence="3 4">MDT2-1-1</strain>
    </source>
</reference>
<name>A0ABT3NYN8_9PROT</name>
<dbReference type="EMBL" id="JAPFQI010000010">
    <property type="protein sequence ID" value="MCW8086679.1"/>
    <property type="molecule type" value="Genomic_DNA"/>
</dbReference>
<feature type="chain" id="PRO_5046350195" evidence="2">
    <location>
        <begin position="19"/>
        <end position="102"/>
    </location>
</feature>
<protein>
    <submittedName>
        <fullName evidence="3">Uncharacterized protein</fullName>
    </submittedName>
</protein>
<evidence type="ECO:0000313" key="4">
    <source>
        <dbReference type="Proteomes" id="UP001526430"/>
    </source>
</evidence>